<protein>
    <submittedName>
        <fullName evidence="2">Ig-like domain-containing protein</fullName>
    </submittedName>
</protein>
<dbReference type="AlphaFoldDB" id="D7A8P5"/>
<evidence type="ECO:0000313" key="2">
    <source>
        <dbReference type="EMBL" id="ADH90579.1"/>
    </source>
</evidence>
<dbReference type="RefSeq" id="WP_013168080.1">
    <property type="nucleotide sequence ID" value="NC_014217.1"/>
</dbReference>
<dbReference type="Proteomes" id="UP000006633">
    <property type="component" value="Chromosome"/>
</dbReference>
<dbReference type="KEGG" id="sno:Snov_3305"/>
<name>D7A8P5_ANCN5</name>
<reference evidence="2 3" key="1">
    <citation type="journal article" date="2012" name="Stand. Genomic Sci.">
        <title>Complete genome sequence of the facultatively chemolithoautotrophic and methylotrophic alpha Proteobacterium Starkeya novella type strain (ATCC 8093(T)).</title>
        <authorList>
            <person name="Kappler U."/>
            <person name="Davenport K."/>
            <person name="Beatson S."/>
            <person name="Lucas S."/>
            <person name="Lapidus A."/>
            <person name="Copeland A."/>
            <person name="Berry K.W."/>
            <person name="Glavina Del Rio T."/>
            <person name="Hammon N."/>
            <person name="Dalin E."/>
            <person name="Tice H."/>
            <person name="Pitluck S."/>
            <person name="Richardson P."/>
            <person name="Bruce D."/>
            <person name="Goodwin L.A."/>
            <person name="Han C."/>
            <person name="Tapia R."/>
            <person name="Detter J.C."/>
            <person name="Chang Y.J."/>
            <person name="Jeffries C.D."/>
            <person name="Land M."/>
            <person name="Hauser L."/>
            <person name="Kyrpides N.C."/>
            <person name="Goker M."/>
            <person name="Ivanova N."/>
            <person name="Klenk H.P."/>
            <person name="Woyke T."/>
        </authorList>
    </citation>
    <scope>NUCLEOTIDE SEQUENCE [LARGE SCALE GENOMIC DNA]</scope>
    <source>
        <strain evidence="3">ATCC 8093 / DSM 506 / JCM 20403 / CCM 1077 / IAM 12100 / NBRC 12443 / NCIMB 10456</strain>
    </source>
</reference>
<gene>
    <name evidence="2" type="ordered locus">Snov_3305</name>
</gene>
<proteinExistence type="predicted"/>
<dbReference type="HOGENOM" id="CLU_3258159_0_0_5"/>
<evidence type="ECO:0000313" key="3">
    <source>
        <dbReference type="Proteomes" id="UP000006633"/>
    </source>
</evidence>
<evidence type="ECO:0000256" key="1">
    <source>
        <dbReference type="SAM" id="SignalP"/>
    </source>
</evidence>
<sequence length="42" mass="4257">MKRIVLVFCALAFTGAISSAAFADCSQGHAAAKPVQTDSKGS</sequence>
<feature type="signal peptide" evidence="1">
    <location>
        <begin position="1"/>
        <end position="23"/>
    </location>
</feature>
<organism evidence="2 3">
    <name type="scientific">Ancylobacter novellus (strain ATCC 8093 / DSM 506 / JCM 20403 / CCM 1077 / IAM 12100 / NBRC 12443 / NCIMB 10456)</name>
    <name type="common">Starkeya novella</name>
    <dbReference type="NCBI Taxonomy" id="639283"/>
    <lineage>
        <taxon>Bacteria</taxon>
        <taxon>Pseudomonadati</taxon>
        <taxon>Pseudomonadota</taxon>
        <taxon>Alphaproteobacteria</taxon>
        <taxon>Hyphomicrobiales</taxon>
        <taxon>Xanthobacteraceae</taxon>
        <taxon>Ancylobacter</taxon>
    </lineage>
</organism>
<dbReference type="EMBL" id="CP002026">
    <property type="protein sequence ID" value="ADH90579.1"/>
    <property type="molecule type" value="Genomic_DNA"/>
</dbReference>
<dbReference type="STRING" id="639283.Snov_3305"/>
<accession>D7A8P5</accession>
<keyword evidence="3" id="KW-1185">Reference proteome</keyword>
<feature type="chain" id="PRO_5003092633" evidence="1">
    <location>
        <begin position="24"/>
        <end position="42"/>
    </location>
</feature>
<keyword evidence="1" id="KW-0732">Signal</keyword>